<dbReference type="Pfam" id="PF03372">
    <property type="entry name" value="Exo_endo_phos"/>
    <property type="match status" value="1"/>
</dbReference>
<evidence type="ECO:0000256" key="1">
    <source>
        <dbReference type="SAM" id="SignalP"/>
    </source>
</evidence>
<dbReference type="EMBL" id="PYOY01000010">
    <property type="protein sequence ID" value="PSX05714.1"/>
    <property type="molecule type" value="Genomic_DNA"/>
</dbReference>
<dbReference type="InterPro" id="IPR036691">
    <property type="entry name" value="Endo/exonu/phosph_ase_sf"/>
</dbReference>
<dbReference type="AlphaFoldDB" id="A0A855SE75"/>
<organism evidence="3 4">
    <name type="scientific">Photobacterium angustum</name>
    <dbReference type="NCBI Taxonomy" id="661"/>
    <lineage>
        <taxon>Bacteria</taxon>
        <taxon>Pseudomonadati</taxon>
        <taxon>Pseudomonadota</taxon>
        <taxon>Gammaproteobacteria</taxon>
        <taxon>Vibrionales</taxon>
        <taxon>Vibrionaceae</taxon>
        <taxon>Photobacterium</taxon>
    </lineage>
</organism>
<accession>A0A855SE75</accession>
<keyword evidence="3" id="KW-0255">Endonuclease</keyword>
<sequence>MKALTATLAVALSSLSVSVCASQFSCDGQTLTSIMKVREQVKSHATPNQSPTYWVEGIVTKTTSSLYKGFFFQDSVGDNNPNTSDGIFAYTSSDGIDGLAVGDKVCVEAKAKQFYGMTQLTVKPGHIENKGLAPQPIRATDIVVGSTESLSQAMDRYQGMLVRIAPESDLRITRNFGFDFSSRRNNMVLSHQSPLIKPTQLFVAETEQVAKQVEANTNNQLYIDTDQYPANGVIPYFPGFDAQQGYLRIGDRVENLQGVIAYSYGKHRLLPTNTVSPSDFVHINDRTSAPKVITDSNLKVASFNVLNFFTSHSDIGGSLNPTCKDQADADAAKGCNRGAKTAAEFELQRTKIVNALTAMDADIIGIMEMENNGFGKNSAIQNLVDELNLHFNDSSDHYQFVEINDKDKNKGQFFGSDAIMVAMLYRPSKVTPIKDAQVIRMPSQHMSATNAKGESVKIDAYQRDTLLQQFAINGAKKKSQLTIVVNHLKSKGSGCYEDWLNEQKDKNYQNIQGNCNDFRVSAAMVLADKLKTMSGDVLVMGDMNAYGMEDPIRVLTQYKPKQYQRKIMSASGTFIGDQSLHPEGIAASKGLGLVNLATKWHGADSYSYSYDGELGSLDHALASRSLLKKVRGIEDWHINSVENSLFEYSSKYSGDLVKSTGPYSASDHDPVIINFAYPMAKASFQITFVNNSNQPLYPVFNSYYWDSTKPWLMAGQQRRYTKKDKFLKHVGIKNGDKVSLSVLASGVYDVPCSDVPVELHGKLKAIYDGKTCRIEHF</sequence>
<name>A0A855SE75_PHOAN</name>
<comment type="caution">
    <text evidence="3">The sequence shown here is derived from an EMBL/GenBank/DDBJ whole genome shotgun (WGS) entry which is preliminary data.</text>
</comment>
<dbReference type="PANTHER" id="PTHR42834">
    <property type="entry name" value="ENDONUCLEASE/EXONUCLEASE/PHOSPHATASE FAMILY PROTEIN (AFU_ORTHOLOGUE AFUA_3G09210)"/>
    <property type="match status" value="1"/>
</dbReference>
<proteinExistence type="predicted"/>
<dbReference type="RefSeq" id="WP_045083874.1">
    <property type="nucleotide sequence ID" value="NZ_JZSV01000008.1"/>
</dbReference>
<feature type="chain" id="PRO_5032713750" evidence="1">
    <location>
        <begin position="22"/>
        <end position="777"/>
    </location>
</feature>
<reference evidence="3 4" key="1">
    <citation type="submission" date="2018-01" db="EMBL/GenBank/DDBJ databases">
        <title>Whole genome sequencing of Histamine producing bacteria.</title>
        <authorList>
            <person name="Butler K."/>
        </authorList>
    </citation>
    <scope>NUCLEOTIDE SEQUENCE [LARGE SCALE GENOMIC DNA]</scope>
    <source>
        <strain evidence="3 4">A2-1</strain>
    </source>
</reference>
<dbReference type="GO" id="GO:0004519">
    <property type="term" value="F:endonuclease activity"/>
    <property type="evidence" value="ECO:0007669"/>
    <property type="project" value="UniProtKB-KW"/>
</dbReference>
<evidence type="ECO:0000313" key="3">
    <source>
        <dbReference type="EMBL" id="PSX05714.1"/>
    </source>
</evidence>
<evidence type="ECO:0000313" key="4">
    <source>
        <dbReference type="Proteomes" id="UP000241440"/>
    </source>
</evidence>
<dbReference type="PANTHER" id="PTHR42834:SF1">
    <property type="entry name" value="ENDONUCLEASE_EXONUCLEASE_PHOSPHATASE FAMILY PROTEIN (AFU_ORTHOLOGUE AFUA_3G09210)"/>
    <property type="match status" value="1"/>
</dbReference>
<dbReference type="NCBIfam" id="NF033681">
    <property type="entry name" value="ExeM_NucH_DNase"/>
    <property type="match status" value="1"/>
</dbReference>
<dbReference type="CDD" id="cd04486">
    <property type="entry name" value="YhcR_OBF_like"/>
    <property type="match status" value="1"/>
</dbReference>
<dbReference type="GeneID" id="61231057"/>
<feature type="domain" description="Endonuclease/exonuclease/phosphatase" evidence="2">
    <location>
        <begin position="302"/>
        <end position="668"/>
    </location>
</feature>
<dbReference type="Gene3D" id="3.60.10.10">
    <property type="entry name" value="Endonuclease/exonuclease/phosphatase"/>
    <property type="match status" value="1"/>
</dbReference>
<gene>
    <name evidence="3" type="ORF">C0W41_16700</name>
</gene>
<keyword evidence="3" id="KW-0540">Nuclease</keyword>
<dbReference type="SUPFAM" id="SSF56219">
    <property type="entry name" value="DNase I-like"/>
    <property type="match status" value="1"/>
</dbReference>
<dbReference type="Proteomes" id="UP000241440">
    <property type="component" value="Unassembled WGS sequence"/>
</dbReference>
<feature type="signal peptide" evidence="1">
    <location>
        <begin position="1"/>
        <end position="21"/>
    </location>
</feature>
<protein>
    <submittedName>
        <fullName evidence="3">Endonuclease</fullName>
    </submittedName>
</protein>
<dbReference type="InterPro" id="IPR047971">
    <property type="entry name" value="ExeM-like"/>
</dbReference>
<evidence type="ECO:0000259" key="2">
    <source>
        <dbReference type="Pfam" id="PF03372"/>
    </source>
</evidence>
<dbReference type="InterPro" id="IPR005135">
    <property type="entry name" value="Endo/exonuclease/phosphatase"/>
</dbReference>
<keyword evidence="1" id="KW-0732">Signal</keyword>
<keyword evidence="3" id="KW-0378">Hydrolase</keyword>